<protein>
    <recommendedName>
        <fullName evidence="3">Secretion system C-terminal sorting domain-containing protein</fullName>
    </recommendedName>
</protein>
<dbReference type="Proteomes" id="UP000266292">
    <property type="component" value="Chromosome"/>
</dbReference>
<accession>A0A1X9YSY5</accession>
<dbReference type="Gene3D" id="2.60.40.10">
    <property type="entry name" value="Immunoglobulins"/>
    <property type="match status" value="1"/>
</dbReference>
<evidence type="ECO:0008006" key="3">
    <source>
        <dbReference type="Google" id="ProtNLM"/>
    </source>
</evidence>
<organism evidence="1 2">
    <name type="scientific">Pontibacter actiniarum</name>
    <dbReference type="NCBI Taxonomy" id="323450"/>
    <lineage>
        <taxon>Bacteria</taxon>
        <taxon>Pseudomonadati</taxon>
        <taxon>Bacteroidota</taxon>
        <taxon>Cytophagia</taxon>
        <taxon>Cytophagales</taxon>
        <taxon>Hymenobacteraceae</taxon>
        <taxon>Pontibacter</taxon>
    </lineage>
</organism>
<dbReference type="OrthoDB" id="1490051at2"/>
<evidence type="ECO:0000313" key="1">
    <source>
        <dbReference type="EMBL" id="ARS35934.1"/>
    </source>
</evidence>
<gene>
    <name evidence="1" type="ORF">CA264_11075</name>
</gene>
<dbReference type="EMBL" id="CP021235">
    <property type="protein sequence ID" value="ARS35934.1"/>
    <property type="molecule type" value="Genomic_DNA"/>
</dbReference>
<dbReference type="InterPro" id="IPR013783">
    <property type="entry name" value="Ig-like_fold"/>
</dbReference>
<dbReference type="STRING" id="709015.GCA_000472485_02235"/>
<reference evidence="2" key="1">
    <citation type="submission" date="2017-05" db="EMBL/GenBank/DDBJ databases">
        <authorList>
            <person name="Ray J."/>
            <person name="Price M."/>
            <person name="Deutschbauer A."/>
        </authorList>
    </citation>
    <scope>NUCLEOTIDE SEQUENCE [LARGE SCALE GENOMIC DNA]</scope>
    <source>
        <strain evidence="2">DSM 19842</strain>
    </source>
</reference>
<proteinExistence type="predicted"/>
<sequence length="411" mass="44995">MLLMAGAAEAQVSMEPRQNLYSQNFEALPAAGTSFWKSGSYYLPGWAVFRTKADSTFTANTGQANTGGLYSYGATNSPDRALGSIASSPAGQFTYNLLLQNNTGSTIKSVEVGYTGEQWRISNITAGQHVLSFWYAVSSDVSGFNTSPSSDKGWTEVPELKFYGPKYQLSGGPINGNAAENRRMLEAFLQVEVPAGHFLMLRWKDADEVEADHGLAVDDVTVLWHEESVESPVPLPVELASFKARAKGNQVELQWLTASEDRNSHFIVERSPDGKSFEGVGQLTGQGTTMQVTSYTFLDEVPLPGTSYYRLKQVDEDESYTYSAVVSVLRAVAQGLKVFPTITAGDLVVSADARLRQALVIDVMGKQLYAQQLQSNLPQHSLNVSSLSSGTYVLVLLDEQGKRYTSRFRKR</sequence>
<dbReference type="KEGG" id="pact:CA264_11075"/>
<dbReference type="AlphaFoldDB" id="A0A1X9YSY5"/>
<evidence type="ECO:0000313" key="2">
    <source>
        <dbReference type="Proteomes" id="UP000266292"/>
    </source>
</evidence>
<name>A0A1X9YSY5_9BACT</name>
<keyword evidence="2" id="KW-1185">Reference proteome</keyword>